<feature type="domain" description="SCP" evidence="1">
    <location>
        <begin position="48"/>
        <end position="153"/>
    </location>
</feature>
<dbReference type="Proteomes" id="UP001597062">
    <property type="component" value="Unassembled WGS sequence"/>
</dbReference>
<sequence length="163" mass="18887">MINYPQKLMVALCTIILMYSCTSEEIFTEPDNVATEAIYSHPIESEILTLINNHRENLGLNQLKKLEVIKTQTQEHTLYMVDKNELSHDFFYKRKEYLVENANASSVSENVGYGYTSASSLVNAWLQSEGHRKNIEGDFTHFNITAKYNENGDWFYTNIFIKN</sequence>
<evidence type="ECO:0000313" key="3">
    <source>
        <dbReference type="Proteomes" id="UP001597062"/>
    </source>
</evidence>
<gene>
    <name evidence="2" type="ORF">ACFQ1U_02160</name>
</gene>
<dbReference type="InterPro" id="IPR035940">
    <property type="entry name" value="CAP_sf"/>
</dbReference>
<dbReference type="InterPro" id="IPR014044">
    <property type="entry name" value="CAP_dom"/>
</dbReference>
<comment type="caution">
    <text evidence="2">The sequence shown here is derived from an EMBL/GenBank/DDBJ whole genome shotgun (WGS) entry which is preliminary data.</text>
</comment>
<evidence type="ECO:0000259" key="1">
    <source>
        <dbReference type="Pfam" id="PF00188"/>
    </source>
</evidence>
<organism evidence="2 3">
    <name type="scientific">Tenacibaculum geojense</name>
    <dbReference type="NCBI Taxonomy" id="915352"/>
    <lineage>
        <taxon>Bacteria</taxon>
        <taxon>Pseudomonadati</taxon>
        <taxon>Bacteroidota</taxon>
        <taxon>Flavobacteriia</taxon>
        <taxon>Flavobacteriales</taxon>
        <taxon>Flavobacteriaceae</taxon>
        <taxon>Tenacibaculum</taxon>
    </lineage>
</organism>
<dbReference type="PANTHER" id="PTHR31157">
    <property type="entry name" value="SCP DOMAIN-CONTAINING PROTEIN"/>
    <property type="match status" value="1"/>
</dbReference>
<proteinExistence type="predicted"/>
<protein>
    <submittedName>
        <fullName evidence="2">CAP domain-containing protein</fullName>
    </submittedName>
</protein>
<dbReference type="Gene3D" id="3.40.33.10">
    <property type="entry name" value="CAP"/>
    <property type="match status" value="1"/>
</dbReference>
<dbReference type="PANTHER" id="PTHR31157:SF1">
    <property type="entry name" value="SCP DOMAIN-CONTAINING PROTEIN"/>
    <property type="match status" value="1"/>
</dbReference>
<evidence type="ECO:0000313" key="2">
    <source>
        <dbReference type="EMBL" id="MFD0991998.1"/>
    </source>
</evidence>
<keyword evidence="3" id="KW-1185">Reference proteome</keyword>
<dbReference type="Pfam" id="PF00188">
    <property type="entry name" value="CAP"/>
    <property type="match status" value="1"/>
</dbReference>
<dbReference type="PROSITE" id="PS51257">
    <property type="entry name" value="PROKAR_LIPOPROTEIN"/>
    <property type="match status" value="1"/>
</dbReference>
<dbReference type="SUPFAM" id="SSF55797">
    <property type="entry name" value="PR-1-like"/>
    <property type="match status" value="1"/>
</dbReference>
<reference evidence="3" key="1">
    <citation type="journal article" date="2019" name="Int. J. Syst. Evol. Microbiol.">
        <title>The Global Catalogue of Microorganisms (GCM) 10K type strain sequencing project: providing services to taxonomists for standard genome sequencing and annotation.</title>
        <authorList>
            <consortium name="The Broad Institute Genomics Platform"/>
            <consortium name="The Broad Institute Genome Sequencing Center for Infectious Disease"/>
            <person name="Wu L."/>
            <person name="Ma J."/>
        </authorList>
    </citation>
    <scope>NUCLEOTIDE SEQUENCE [LARGE SCALE GENOMIC DNA]</scope>
    <source>
        <strain evidence="3">CCUG 60527</strain>
    </source>
</reference>
<dbReference type="CDD" id="cd05379">
    <property type="entry name" value="CAP_bacterial"/>
    <property type="match status" value="1"/>
</dbReference>
<dbReference type="EMBL" id="JBHTJR010000014">
    <property type="protein sequence ID" value="MFD0991998.1"/>
    <property type="molecule type" value="Genomic_DNA"/>
</dbReference>
<name>A0ABW3JQZ6_9FLAO</name>
<dbReference type="RefSeq" id="WP_386104836.1">
    <property type="nucleotide sequence ID" value="NZ_JBHTJR010000014.1"/>
</dbReference>
<accession>A0ABW3JQZ6</accession>